<comment type="similarity">
    <text evidence="2">Belongs to the nesprin family.</text>
</comment>
<feature type="region of interest" description="Disordered" evidence="9">
    <location>
        <begin position="47"/>
        <end position="100"/>
    </location>
</feature>
<dbReference type="Pfam" id="PF10541">
    <property type="entry name" value="KASH"/>
    <property type="match status" value="1"/>
</dbReference>
<proteinExistence type="inferred from homology"/>
<reference evidence="11" key="1">
    <citation type="submission" date="2021-01" db="UniProtKB">
        <authorList>
            <consortium name="EnsemblMetazoa"/>
        </authorList>
    </citation>
    <scope>IDENTIFICATION</scope>
</reference>
<evidence type="ECO:0000256" key="7">
    <source>
        <dbReference type="PROSITE-ProRule" id="PRU00385"/>
    </source>
</evidence>
<dbReference type="SMART" id="SM01249">
    <property type="entry name" value="KASH"/>
    <property type="match status" value="1"/>
</dbReference>
<dbReference type="EnsemblMetazoa" id="XM_022815270">
    <property type="protein sequence ID" value="XP_022671005"/>
    <property type="gene ID" value="LOC111254430"/>
</dbReference>
<keyword evidence="4" id="KW-1133">Transmembrane helix</keyword>
<dbReference type="GeneID" id="111254430"/>
<comment type="subcellular location">
    <subcellularLocation>
        <location evidence="1">Nucleus membrane</location>
    </subcellularLocation>
</comment>
<feature type="topological domain" description="Perinuclear space" evidence="7">
    <location>
        <begin position="552"/>
        <end position="576"/>
    </location>
</feature>
<protein>
    <recommendedName>
        <fullName evidence="10">KASH domain-containing protein</fullName>
    </recommendedName>
</protein>
<feature type="coiled-coil region" evidence="8">
    <location>
        <begin position="305"/>
        <end position="354"/>
    </location>
</feature>
<feature type="compositionally biased region" description="Basic and acidic residues" evidence="9">
    <location>
        <begin position="64"/>
        <end position="78"/>
    </location>
</feature>
<dbReference type="KEGG" id="vde:111254430"/>
<evidence type="ECO:0000256" key="4">
    <source>
        <dbReference type="ARBA" id="ARBA00022989"/>
    </source>
</evidence>
<dbReference type="InterPro" id="IPR012315">
    <property type="entry name" value="KASH"/>
</dbReference>
<dbReference type="Proteomes" id="UP000594260">
    <property type="component" value="Unplaced"/>
</dbReference>
<dbReference type="AlphaFoldDB" id="A0A7M7KUX3"/>
<dbReference type="InParanoid" id="A0A7M7KUX3"/>
<evidence type="ECO:0000313" key="12">
    <source>
        <dbReference type="Proteomes" id="UP000594260"/>
    </source>
</evidence>
<evidence type="ECO:0000256" key="5">
    <source>
        <dbReference type="ARBA" id="ARBA00023136"/>
    </source>
</evidence>
<name>A0A7M7KUX3_VARDE</name>
<dbReference type="OrthoDB" id="6494804at2759"/>
<keyword evidence="8" id="KW-0175">Coiled coil</keyword>
<feature type="domain" description="KASH" evidence="10">
    <location>
        <begin position="522"/>
        <end position="576"/>
    </location>
</feature>
<keyword evidence="5 7" id="KW-0472">Membrane</keyword>
<keyword evidence="3 7" id="KW-0812">Transmembrane</keyword>
<feature type="topological domain" description="Cytoplasmic" evidence="7">
    <location>
        <begin position="1"/>
        <end position="530"/>
    </location>
</feature>
<evidence type="ECO:0000256" key="9">
    <source>
        <dbReference type="SAM" id="MobiDB-lite"/>
    </source>
</evidence>
<dbReference type="RefSeq" id="XP_022671005.1">
    <property type="nucleotide sequence ID" value="XM_022815270.1"/>
</dbReference>
<keyword evidence="12" id="KW-1185">Reference proteome</keyword>
<evidence type="ECO:0000256" key="3">
    <source>
        <dbReference type="ARBA" id="ARBA00022692"/>
    </source>
</evidence>
<evidence type="ECO:0000256" key="2">
    <source>
        <dbReference type="ARBA" id="ARBA00008619"/>
    </source>
</evidence>
<evidence type="ECO:0000256" key="6">
    <source>
        <dbReference type="ARBA" id="ARBA00023242"/>
    </source>
</evidence>
<evidence type="ECO:0000256" key="8">
    <source>
        <dbReference type="SAM" id="Coils"/>
    </source>
</evidence>
<accession>A0A7M7KUX3</accession>
<evidence type="ECO:0000313" key="11">
    <source>
        <dbReference type="EnsemblMetazoa" id="XP_022671005"/>
    </source>
</evidence>
<dbReference type="PROSITE" id="PS51049">
    <property type="entry name" value="KASH"/>
    <property type="match status" value="1"/>
</dbReference>
<evidence type="ECO:0000259" key="10">
    <source>
        <dbReference type="PROSITE" id="PS51049"/>
    </source>
</evidence>
<evidence type="ECO:0000256" key="1">
    <source>
        <dbReference type="ARBA" id="ARBA00004126"/>
    </source>
</evidence>
<organism evidence="11 12">
    <name type="scientific">Varroa destructor</name>
    <name type="common">Honeybee mite</name>
    <dbReference type="NCBI Taxonomy" id="109461"/>
    <lineage>
        <taxon>Eukaryota</taxon>
        <taxon>Metazoa</taxon>
        <taxon>Ecdysozoa</taxon>
        <taxon>Arthropoda</taxon>
        <taxon>Chelicerata</taxon>
        <taxon>Arachnida</taxon>
        <taxon>Acari</taxon>
        <taxon>Parasitiformes</taxon>
        <taxon>Mesostigmata</taxon>
        <taxon>Gamasina</taxon>
        <taxon>Dermanyssoidea</taxon>
        <taxon>Varroidae</taxon>
        <taxon>Varroa</taxon>
    </lineage>
</organism>
<sequence length="576" mass="64699">MWDDYQDHYSEHYLDHYSEKEMDDDTVRRLLNFGDDYRSFIGSTSDTSSLSGLRVRGGGHKKGHTDDRRYRGAGRDSELDSEQEQMQQLNSLGHDESNSNNISCDNKMDIDAVTAVSRDHTHAHTVPALLTSSGQIGLDVGLKNLENSTQVAEVLNRSDRDLAFVTNALNKDLLSKDAMTANQFNEMIAKCRSNIQCLQIIKINISIGPDQPSSCSLSGNTTISGVYGPGNLAPSTEQLIRQLMERWNMLLLDIQSRGATNPNEESRSPVLANGAGANNVSNQCAPLICTPFRRTFDDESVREDIVKLREEMLQMECMQRELEDESVNLQRLNVNKLDERIAVLKRNLSTLHELKRSLLNVKVKVHRLAASNSDRVCSLTQDVRDLYNTWDTLYESTKHQLMNLQQSKNFLQDPNRRNNYLSEAFHRQKVTAEAELDGHHQVTDTSENAIDISEIIKISTQMKDSMGGATVADLPLTSLQPRNGICPASATLLQFKVNDDDYDSNYESEDDSPTICSDSEGNKSIWRIFKAALPFQVALVMLYCVACFMEPRCCDVTNTLNSFGPQLRYEQGPPPV</sequence>
<dbReference type="GO" id="GO:0031965">
    <property type="term" value="C:nuclear membrane"/>
    <property type="evidence" value="ECO:0007669"/>
    <property type="project" value="UniProtKB-SubCell"/>
</dbReference>
<keyword evidence="6" id="KW-0539">Nucleus</keyword>